<dbReference type="Gene3D" id="2.60.120.10">
    <property type="entry name" value="Jelly Rolls"/>
    <property type="match status" value="1"/>
</dbReference>
<evidence type="ECO:0000256" key="1">
    <source>
        <dbReference type="ARBA" id="ARBA00004128"/>
    </source>
</evidence>
<evidence type="ECO:0000259" key="11">
    <source>
        <dbReference type="PROSITE" id="PS50801"/>
    </source>
</evidence>
<dbReference type="PROSITE" id="PS50801">
    <property type="entry name" value="STAS"/>
    <property type="match status" value="1"/>
</dbReference>
<dbReference type="InterPro" id="IPR052706">
    <property type="entry name" value="Membrane-Transporter-like"/>
</dbReference>
<feature type="transmembrane region" description="Helical" evidence="9">
    <location>
        <begin position="558"/>
        <end position="579"/>
    </location>
</feature>
<dbReference type="PANTHER" id="PTHR43310:SF4">
    <property type="entry name" value="AFR304WP"/>
    <property type="match status" value="1"/>
</dbReference>
<evidence type="ECO:0000256" key="7">
    <source>
        <dbReference type="ARBA" id="ARBA00023136"/>
    </source>
</evidence>
<keyword evidence="2" id="KW-0813">Transport</keyword>
<feature type="transmembrane region" description="Helical" evidence="9">
    <location>
        <begin position="658"/>
        <end position="680"/>
    </location>
</feature>
<dbReference type="InterPro" id="IPR000595">
    <property type="entry name" value="cNMP-bd_dom"/>
</dbReference>
<feature type="transmembrane region" description="Helical" evidence="9">
    <location>
        <begin position="430"/>
        <end position="454"/>
    </location>
</feature>
<feature type="transmembrane region" description="Helical" evidence="9">
    <location>
        <begin position="502"/>
        <end position="523"/>
    </location>
</feature>
<evidence type="ECO:0000256" key="3">
    <source>
        <dbReference type="ARBA" id="ARBA00022554"/>
    </source>
</evidence>
<comment type="caution">
    <text evidence="12">The sequence shown here is derived from an EMBL/GenBank/DDBJ whole genome shotgun (WGS) entry which is preliminary data.</text>
</comment>
<dbReference type="FunFam" id="3.30.750.24:FF:000012">
    <property type="entry name" value="Sulfate transporter family protein"/>
    <property type="match status" value="1"/>
</dbReference>
<protein>
    <recommendedName>
        <fullName evidence="14">Sulfate transporter family protein</fullName>
    </recommendedName>
</protein>
<dbReference type="Pfam" id="PF01740">
    <property type="entry name" value="STAS"/>
    <property type="match status" value="1"/>
</dbReference>
<sequence length="1088" mass="120731">MPRSTSRPMNTGQAAEEVPTASRVGLHDRQTLSAGPTLDRNREEGLQPLSYTPPQRMRDYERPSVRSYFHGSWYNHQHSPDQHNWAAQGAETIRNQTAELASLAISNASSYKTSFDNPPADLLPPSAVTFPRIDRISSADGPLSSGLRSTRFIEPSEPTDVDGAGSPSEEYGRSPGPSHLTRLLRNSPPDEFASGEEDSSSAIDARHKSQFPSEGIGATESDGLLSAHRTAGHHWPSYNSVPPNEIEAQMSNGTSRKHSPTQQRATRTAYIRSLAMRVSSPKQWDRRTIWQNAVVTPVNTLPAVILGLLLNVLDGLSYGMILFPLGEAVFSDLAPDGLSMFYVSCIVSQLVYSCGFSRFAGGVGSEMIEVVPFFHKMAYTILSEVGSDHPEVVLSTTIFSMAISSILTGLVFFLLGYMKSGSLIGFFPRHILVGCIGGVGWFLIATGVEVAARLDSSLEYSLDTLQQLFTLPTFFMWVLPLMLATALLVILHFVHHPFTVPIFFLTVPAIFYVVVTAVPSLTIEGLRDSGWIFDAPTSGVPFWHFYTLYDFHAVDWGVVLKNVPAMFALTFFGILHVPINVPSLGLSLNMDNVDVDRELIAHGVSNALSGCVGSIQNYLVYANSVLFIRSGGNSRLAGIMLALGTTAIWMIGPGVIGYIPVLVVSSLIFMLGIELMKEAVYDTWGKLHMFEYLTICAIVVTMGAYDFVIGIVVGILLACVTFVIQASQKSAIRATYTGATARSTVRRHPFQQRFLKEVGPQIYLYKLAGYIFFGTISTVENSILDLLNERNFSKQPIRFLILDMTYVRGIDFSAAETFVRIRRTLRKRSITLVLSGIVPNGDVDIGLQGVGIWGDEGNVKLFPDLNEALEWCENEFLRAYYAQKDHKVAQHVHLEVPGQQRNGAASIEGVHNSPRINQLRAAANTTLKETEASVSRWSNFKQPLPLILQAFQERTVENEDFWFKAIEYFEKKSFLKGTVLFRRGDIATEFYLIQDGLLRAEYDHQTGKYYESITAGTTCGELPFFSETPRTATVVVERDCITWVMDRERWLKLQDQHPDIASELYRLALKLTSERMDAITTYILTRAG</sequence>
<feature type="domain" description="Cyclic nucleotide-binding" evidence="10">
    <location>
        <begin position="964"/>
        <end position="1071"/>
    </location>
</feature>
<feature type="region of interest" description="Disordered" evidence="8">
    <location>
        <begin position="1"/>
        <end position="60"/>
    </location>
</feature>
<dbReference type="SUPFAM" id="SSF51206">
    <property type="entry name" value="cAMP-binding domain-like"/>
    <property type="match status" value="1"/>
</dbReference>
<dbReference type="AlphaFoldDB" id="A0AAV9UR07"/>
<dbReference type="CDD" id="cd07042">
    <property type="entry name" value="STAS_SulP_like_sulfate_transporter"/>
    <property type="match status" value="1"/>
</dbReference>
<gene>
    <name evidence="12" type="ORF">TWF696_008168</name>
</gene>
<evidence type="ECO:0000256" key="8">
    <source>
        <dbReference type="SAM" id="MobiDB-lite"/>
    </source>
</evidence>
<dbReference type="InterPro" id="IPR018490">
    <property type="entry name" value="cNMP-bd_dom_sf"/>
</dbReference>
<dbReference type="SUPFAM" id="SSF52091">
    <property type="entry name" value="SpoIIaa-like"/>
    <property type="match status" value="1"/>
</dbReference>
<evidence type="ECO:0000313" key="13">
    <source>
        <dbReference type="Proteomes" id="UP001375240"/>
    </source>
</evidence>
<evidence type="ECO:0000259" key="10">
    <source>
        <dbReference type="PROSITE" id="PS50042"/>
    </source>
</evidence>
<dbReference type="GO" id="GO:0000329">
    <property type="term" value="C:fungal-type vacuole membrane"/>
    <property type="evidence" value="ECO:0007669"/>
    <property type="project" value="UniProtKB-ARBA"/>
</dbReference>
<keyword evidence="3" id="KW-0926">Vacuole</keyword>
<keyword evidence="5" id="KW-0029">Amino-acid transport</keyword>
<proteinExistence type="predicted"/>
<keyword evidence="7 9" id="KW-0472">Membrane</keyword>
<evidence type="ECO:0000256" key="2">
    <source>
        <dbReference type="ARBA" id="ARBA00022448"/>
    </source>
</evidence>
<evidence type="ECO:0000256" key="9">
    <source>
        <dbReference type="SAM" id="Phobius"/>
    </source>
</evidence>
<dbReference type="InterPro" id="IPR011547">
    <property type="entry name" value="SLC26A/SulP_dom"/>
</dbReference>
<feature type="transmembrane region" description="Helical" evidence="9">
    <location>
        <begin position="474"/>
        <end position="495"/>
    </location>
</feature>
<keyword evidence="13" id="KW-1185">Reference proteome</keyword>
<feature type="transmembrane region" description="Helical" evidence="9">
    <location>
        <begin position="392"/>
        <end position="418"/>
    </location>
</feature>
<evidence type="ECO:0000313" key="12">
    <source>
        <dbReference type="EMBL" id="KAK6344534.1"/>
    </source>
</evidence>
<evidence type="ECO:0000256" key="4">
    <source>
        <dbReference type="ARBA" id="ARBA00022692"/>
    </source>
</evidence>
<feature type="domain" description="STAS" evidence="11">
    <location>
        <begin position="760"/>
        <end position="872"/>
    </location>
</feature>
<dbReference type="InterPro" id="IPR002645">
    <property type="entry name" value="STAS_dom"/>
</dbReference>
<dbReference type="CDD" id="cd00038">
    <property type="entry name" value="CAP_ED"/>
    <property type="match status" value="1"/>
</dbReference>
<dbReference type="InterPro" id="IPR036513">
    <property type="entry name" value="STAS_dom_sf"/>
</dbReference>
<accession>A0AAV9UR07</accession>
<feature type="compositionally biased region" description="Polar residues" evidence="8">
    <location>
        <begin position="1"/>
        <end position="13"/>
    </location>
</feature>
<name>A0AAV9UR07_9PEZI</name>
<feature type="transmembrane region" description="Helical" evidence="9">
    <location>
        <begin position="692"/>
        <end position="724"/>
    </location>
</feature>
<dbReference type="PANTHER" id="PTHR43310">
    <property type="entry name" value="SULFATE TRANSPORTER YBAR-RELATED"/>
    <property type="match status" value="1"/>
</dbReference>
<dbReference type="PROSITE" id="PS50042">
    <property type="entry name" value="CNMP_BINDING_3"/>
    <property type="match status" value="1"/>
</dbReference>
<dbReference type="SMART" id="SM00100">
    <property type="entry name" value="cNMP"/>
    <property type="match status" value="1"/>
</dbReference>
<keyword evidence="6 9" id="KW-1133">Transmembrane helix</keyword>
<feature type="region of interest" description="Disordered" evidence="8">
    <location>
        <begin position="137"/>
        <end position="265"/>
    </location>
</feature>
<dbReference type="Pfam" id="PF00916">
    <property type="entry name" value="Sulfate_transp"/>
    <property type="match status" value="1"/>
</dbReference>
<dbReference type="Pfam" id="PF00027">
    <property type="entry name" value="cNMP_binding"/>
    <property type="match status" value="1"/>
</dbReference>
<keyword evidence="4 9" id="KW-0812">Transmembrane</keyword>
<dbReference type="Proteomes" id="UP001375240">
    <property type="component" value="Unassembled WGS sequence"/>
</dbReference>
<dbReference type="GO" id="GO:0034490">
    <property type="term" value="P:basic amino acid transmembrane import into vacuole"/>
    <property type="evidence" value="ECO:0007669"/>
    <property type="project" value="UniProtKB-ARBA"/>
</dbReference>
<feature type="compositionally biased region" description="Polar residues" evidence="8">
    <location>
        <begin position="249"/>
        <end position="265"/>
    </location>
</feature>
<dbReference type="InterPro" id="IPR014710">
    <property type="entry name" value="RmlC-like_jellyroll"/>
</dbReference>
<evidence type="ECO:0008006" key="14">
    <source>
        <dbReference type="Google" id="ProtNLM"/>
    </source>
</evidence>
<reference evidence="12 13" key="1">
    <citation type="submission" date="2019-10" db="EMBL/GenBank/DDBJ databases">
        <authorList>
            <person name="Palmer J.M."/>
        </authorList>
    </citation>
    <scope>NUCLEOTIDE SEQUENCE [LARGE SCALE GENOMIC DNA]</scope>
    <source>
        <strain evidence="12 13">TWF696</strain>
    </source>
</reference>
<dbReference type="Gene3D" id="3.30.750.24">
    <property type="entry name" value="STAS domain"/>
    <property type="match status" value="1"/>
</dbReference>
<dbReference type="EMBL" id="JAVHNQ010000006">
    <property type="protein sequence ID" value="KAK6344534.1"/>
    <property type="molecule type" value="Genomic_DNA"/>
</dbReference>
<evidence type="ECO:0000256" key="5">
    <source>
        <dbReference type="ARBA" id="ARBA00022970"/>
    </source>
</evidence>
<comment type="subcellular location">
    <subcellularLocation>
        <location evidence="1">Vacuole membrane</location>
        <topology evidence="1">Multi-pass membrane protein</topology>
    </subcellularLocation>
</comment>
<evidence type="ECO:0000256" key="6">
    <source>
        <dbReference type="ARBA" id="ARBA00022989"/>
    </source>
</evidence>
<organism evidence="12 13">
    <name type="scientific">Orbilia brochopaga</name>
    <dbReference type="NCBI Taxonomy" id="3140254"/>
    <lineage>
        <taxon>Eukaryota</taxon>
        <taxon>Fungi</taxon>
        <taxon>Dikarya</taxon>
        <taxon>Ascomycota</taxon>
        <taxon>Pezizomycotina</taxon>
        <taxon>Orbiliomycetes</taxon>
        <taxon>Orbiliales</taxon>
        <taxon>Orbiliaceae</taxon>
        <taxon>Orbilia</taxon>
    </lineage>
</organism>